<reference evidence="1 2" key="1">
    <citation type="journal article" date="2012" name="Nat. Biotechnol.">
        <title>Draft genome sequence of pigeonpea (Cajanus cajan), an orphan legume crop of resource-poor farmers.</title>
        <authorList>
            <person name="Varshney R.K."/>
            <person name="Chen W."/>
            <person name="Li Y."/>
            <person name="Bharti A.K."/>
            <person name="Saxena R.K."/>
            <person name="Schlueter J.A."/>
            <person name="Donoghue M.T."/>
            <person name="Azam S."/>
            <person name="Fan G."/>
            <person name="Whaley A.M."/>
            <person name="Farmer A.D."/>
            <person name="Sheridan J."/>
            <person name="Iwata A."/>
            <person name="Tuteja R."/>
            <person name="Penmetsa R.V."/>
            <person name="Wu W."/>
            <person name="Upadhyaya H.D."/>
            <person name="Yang S.P."/>
            <person name="Shah T."/>
            <person name="Saxena K.B."/>
            <person name="Michael T."/>
            <person name="McCombie W.R."/>
            <person name="Yang B."/>
            <person name="Zhang G."/>
            <person name="Yang H."/>
            <person name="Wang J."/>
            <person name="Spillane C."/>
            <person name="Cook D.R."/>
            <person name="May G.D."/>
            <person name="Xu X."/>
            <person name="Jackson S.A."/>
        </authorList>
    </citation>
    <scope>NUCLEOTIDE SEQUENCE [LARGE SCALE GENOMIC DNA]</scope>
    <source>
        <strain evidence="2">cv. Asha</strain>
    </source>
</reference>
<evidence type="ECO:0000313" key="1">
    <source>
        <dbReference type="EMBL" id="KYP73274.1"/>
    </source>
</evidence>
<name>A0A151U1Y8_CAJCA</name>
<dbReference type="EMBL" id="CM003604">
    <property type="protein sequence ID" value="KYP73274.1"/>
    <property type="molecule type" value="Genomic_DNA"/>
</dbReference>
<dbReference type="STRING" id="3821.A0A151U1Y8"/>
<proteinExistence type="predicted"/>
<accession>A0A151U1Y8</accession>
<dbReference type="Gramene" id="C.cajan_05749.t">
    <property type="protein sequence ID" value="C.cajan_05749.t.cds1"/>
    <property type="gene ID" value="C.cajan_05749"/>
</dbReference>
<dbReference type="Proteomes" id="UP000075243">
    <property type="component" value="Chromosome 2"/>
</dbReference>
<dbReference type="CDD" id="cd09272">
    <property type="entry name" value="RNase_HI_RT_Ty1"/>
    <property type="match status" value="1"/>
</dbReference>
<dbReference type="AlphaFoldDB" id="A0A151U1Y8"/>
<gene>
    <name evidence="1" type="ORF">KK1_005892</name>
</gene>
<protein>
    <submittedName>
        <fullName evidence="1">Retrovirus-related Pol polyprotein from transposon TNT 1-94</fullName>
    </submittedName>
</protein>
<sequence>MRYLLGTTNLSLWYPKNMPFNLVGYFDSDFARCKTNRKSMSGTCQFIGSTLVSWHSKKQNSVALSTTEVEYIVVGSCCAQILWMKQQLFDFGLSLDHIPIRCDNTSAINLSKNPVLHSRTKHIEI</sequence>
<dbReference type="PANTHER" id="PTHR11439">
    <property type="entry name" value="GAG-POL-RELATED RETROTRANSPOSON"/>
    <property type="match status" value="1"/>
</dbReference>
<organism evidence="1 2">
    <name type="scientific">Cajanus cajan</name>
    <name type="common">Pigeon pea</name>
    <name type="synonym">Cajanus indicus</name>
    <dbReference type="NCBI Taxonomy" id="3821"/>
    <lineage>
        <taxon>Eukaryota</taxon>
        <taxon>Viridiplantae</taxon>
        <taxon>Streptophyta</taxon>
        <taxon>Embryophyta</taxon>
        <taxon>Tracheophyta</taxon>
        <taxon>Spermatophyta</taxon>
        <taxon>Magnoliopsida</taxon>
        <taxon>eudicotyledons</taxon>
        <taxon>Gunneridae</taxon>
        <taxon>Pentapetalae</taxon>
        <taxon>rosids</taxon>
        <taxon>fabids</taxon>
        <taxon>Fabales</taxon>
        <taxon>Fabaceae</taxon>
        <taxon>Papilionoideae</taxon>
        <taxon>50 kb inversion clade</taxon>
        <taxon>NPAAA clade</taxon>
        <taxon>indigoferoid/millettioid clade</taxon>
        <taxon>Phaseoleae</taxon>
        <taxon>Cajanus</taxon>
    </lineage>
</organism>
<dbReference type="PANTHER" id="PTHR11439:SF442">
    <property type="entry name" value="CYSTEINE-RICH RLK (RECEPTOR-LIKE PROTEIN KINASE) 8"/>
    <property type="match status" value="1"/>
</dbReference>
<dbReference type="OMA" id="FARCKTN"/>
<keyword evidence="2" id="KW-1185">Reference proteome</keyword>
<evidence type="ECO:0000313" key="2">
    <source>
        <dbReference type="Proteomes" id="UP000075243"/>
    </source>
</evidence>